<dbReference type="Pfam" id="PF18603">
    <property type="entry name" value="LAL_C2"/>
    <property type="match status" value="1"/>
</dbReference>
<accession>A0ABY7KFX4</accession>
<gene>
    <name evidence="6" type="ORF">STRCI_003031</name>
</gene>
<dbReference type="Pfam" id="PF13535">
    <property type="entry name" value="ATP-grasp_4"/>
    <property type="match status" value="1"/>
</dbReference>
<evidence type="ECO:0000313" key="7">
    <source>
        <dbReference type="Proteomes" id="UP001164439"/>
    </source>
</evidence>
<dbReference type="Gene3D" id="3.40.50.20">
    <property type="match status" value="1"/>
</dbReference>
<evidence type="ECO:0000256" key="4">
    <source>
        <dbReference type="PROSITE-ProRule" id="PRU00409"/>
    </source>
</evidence>
<dbReference type="EMBL" id="CP114413">
    <property type="protein sequence ID" value="WAZ21831.1"/>
    <property type="molecule type" value="Genomic_DNA"/>
</dbReference>
<keyword evidence="1" id="KW-0436">Ligase</keyword>
<protein>
    <submittedName>
        <fullName evidence="6">ATP-grasp domain-containing protein</fullName>
    </submittedName>
</protein>
<organism evidence="6 7">
    <name type="scientific">Streptomyces cinnabarinus</name>
    <dbReference type="NCBI Taxonomy" id="67287"/>
    <lineage>
        <taxon>Bacteria</taxon>
        <taxon>Bacillati</taxon>
        <taxon>Actinomycetota</taxon>
        <taxon>Actinomycetes</taxon>
        <taxon>Kitasatosporales</taxon>
        <taxon>Streptomycetaceae</taxon>
        <taxon>Streptomyces</taxon>
    </lineage>
</organism>
<dbReference type="InterPro" id="IPR052032">
    <property type="entry name" value="ATP-dep_AA_Ligase"/>
</dbReference>
<evidence type="ECO:0000313" key="6">
    <source>
        <dbReference type="EMBL" id="WAZ21831.1"/>
    </source>
</evidence>
<keyword evidence="3 4" id="KW-0067">ATP-binding</keyword>
<sequence length="416" mass="44758">MSEPRSRRRILVVEPMSSGLEMLKAAQELGIEVVAFSADEGDRELPAKLKRYIDHLVEMETNDERAVVETATELHAQAPFCAVVPGFEFYVDTVARLAARFGLPGLDPAAAERLRDKARMREAVAAAGLRVPRHQEARTAAELDMAVEHVGFPAVLKPTTSAGSVHVSRVDSLDDLRRAYGWMSEDARTDLGRGLDGRVLLEEYVAGPEVSVEGYVVDGTPFIVSVTAKELGPEPHFVEVGHAVQADLGPEERAAVDSYVSDVCRALGVSLGPFHCELRLGGGEPVLIEIGARLAGDHICDLIELATGVSLPRIMLAAYAGLPLDEVAPAGVPAAKYAGIHFFTAPELTVLSSVEGWDAVLAADGVVEAELYLAPGDEVPPMQDFRGRIGHVLYRAESYADAVTRRTTFGKLVRFG</sequence>
<dbReference type="InterPro" id="IPR011761">
    <property type="entry name" value="ATP-grasp"/>
</dbReference>
<proteinExistence type="predicted"/>
<evidence type="ECO:0000256" key="3">
    <source>
        <dbReference type="ARBA" id="ARBA00022840"/>
    </source>
</evidence>
<keyword evidence="7" id="KW-1185">Reference proteome</keyword>
<dbReference type="RefSeq" id="WP_269659469.1">
    <property type="nucleotide sequence ID" value="NZ_CP114413.1"/>
</dbReference>
<evidence type="ECO:0000256" key="1">
    <source>
        <dbReference type="ARBA" id="ARBA00022598"/>
    </source>
</evidence>
<dbReference type="Pfam" id="PF18130">
    <property type="entry name" value="ATPgrasp_N"/>
    <property type="match status" value="1"/>
</dbReference>
<dbReference type="InterPro" id="IPR040570">
    <property type="entry name" value="LAL_C2"/>
</dbReference>
<evidence type="ECO:0000256" key="2">
    <source>
        <dbReference type="ARBA" id="ARBA00022741"/>
    </source>
</evidence>
<reference evidence="6" key="1">
    <citation type="submission" date="2022-12" db="EMBL/GenBank/DDBJ databases">
        <authorList>
            <person name="Ruckert C."/>
            <person name="Busche T."/>
            <person name="Kalinowski J."/>
            <person name="Wittmann C."/>
        </authorList>
    </citation>
    <scope>NUCLEOTIDE SEQUENCE</scope>
    <source>
        <strain evidence="6">DSM 40467</strain>
    </source>
</reference>
<dbReference type="InterPro" id="IPR041472">
    <property type="entry name" value="BL00235/CARNS1_N"/>
</dbReference>
<dbReference type="SUPFAM" id="SSF56059">
    <property type="entry name" value="Glutathione synthetase ATP-binding domain-like"/>
    <property type="match status" value="1"/>
</dbReference>
<dbReference type="Proteomes" id="UP001164439">
    <property type="component" value="Chromosome"/>
</dbReference>
<dbReference type="PANTHER" id="PTHR43585">
    <property type="entry name" value="FUMIPYRROLE BIOSYNTHESIS PROTEIN C"/>
    <property type="match status" value="1"/>
</dbReference>
<dbReference type="PANTHER" id="PTHR43585:SF2">
    <property type="entry name" value="ATP-GRASP ENZYME FSQD"/>
    <property type="match status" value="1"/>
</dbReference>
<dbReference type="PROSITE" id="PS50975">
    <property type="entry name" value="ATP_GRASP"/>
    <property type="match status" value="1"/>
</dbReference>
<dbReference type="Gene3D" id="3.30.470.20">
    <property type="entry name" value="ATP-grasp fold, B domain"/>
    <property type="match status" value="1"/>
</dbReference>
<keyword evidence="2 4" id="KW-0547">Nucleotide-binding</keyword>
<evidence type="ECO:0000259" key="5">
    <source>
        <dbReference type="PROSITE" id="PS50975"/>
    </source>
</evidence>
<name>A0ABY7KFX4_9ACTN</name>
<feature type="domain" description="ATP-grasp" evidence="5">
    <location>
        <begin position="121"/>
        <end position="320"/>
    </location>
</feature>